<name>A0A8S4EIH4_PLUXY</name>
<reference evidence="2" key="1">
    <citation type="submission" date="2020-11" db="EMBL/GenBank/DDBJ databases">
        <authorList>
            <person name="Whiteford S."/>
        </authorList>
    </citation>
    <scope>NUCLEOTIDE SEQUENCE</scope>
</reference>
<gene>
    <name evidence="2" type="ORF">PLXY2_LOCUS5559</name>
</gene>
<evidence type="ECO:0000313" key="2">
    <source>
        <dbReference type="EMBL" id="CAG9114673.1"/>
    </source>
</evidence>
<feature type="compositionally biased region" description="Basic and acidic residues" evidence="1">
    <location>
        <begin position="125"/>
        <end position="135"/>
    </location>
</feature>
<comment type="caution">
    <text evidence="2">The sequence shown here is derived from an EMBL/GenBank/DDBJ whole genome shotgun (WGS) entry which is preliminary data.</text>
</comment>
<evidence type="ECO:0000313" key="3">
    <source>
        <dbReference type="Proteomes" id="UP000653454"/>
    </source>
</evidence>
<dbReference type="EMBL" id="CAJHNJ030000016">
    <property type="protein sequence ID" value="CAG9114673.1"/>
    <property type="molecule type" value="Genomic_DNA"/>
</dbReference>
<evidence type="ECO:0000256" key="1">
    <source>
        <dbReference type="SAM" id="MobiDB-lite"/>
    </source>
</evidence>
<feature type="region of interest" description="Disordered" evidence="1">
    <location>
        <begin position="1"/>
        <end position="24"/>
    </location>
</feature>
<feature type="region of interest" description="Disordered" evidence="1">
    <location>
        <begin position="166"/>
        <end position="211"/>
    </location>
</feature>
<feature type="compositionally biased region" description="Basic residues" evidence="1">
    <location>
        <begin position="65"/>
        <end position="84"/>
    </location>
</feature>
<feature type="region of interest" description="Disordered" evidence="1">
    <location>
        <begin position="61"/>
        <end position="152"/>
    </location>
</feature>
<accession>A0A8S4EIH4</accession>
<feature type="compositionally biased region" description="Polar residues" evidence="1">
    <location>
        <begin position="100"/>
        <end position="118"/>
    </location>
</feature>
<sequence>MPFHTTPRHEYNIDAQGKLQTKEETVGVTKAAPSLHQQGESSTTLYFRYNPNGDEAACACSAARGTRRGARGTRRGTPRSRRGTAHAAADEAYREAPAPTHSNNVRLQNTKESSSSEAPTPCARVVEKRGSREDMALTDTAGTPPPANHHAPSRAVASLIIRVPSNLRDGWRCEPPSVNSRLSSRGRRPPPASGEARPARRRDRRANTQHS</sequence>
<keyword evidence="3" id="KW-1185">Reference proteome</keyword>
<protein>
    <submittedName>
        <fullName evidence="2">(diamondback moth) hypothetical protein</fullName>
    </submittedName>
</protein>
<proteinExistence type="predicted"/>
<dbReference type="Proteomes" id="UP000653454">
    <property type="component" value="Unassembled WGS sequence"/>
</dbReference>
<organism evidence="2 3">
    <name type="scientific">Plutella xylostella</name>
    <name type="common">Diamondback moth</name>
    <name type="synonym">Plutella maculipennis</name>
    <dbReference type="NCBI Taxonomy" id="51655"/>
    <lineage>
        <taxon>Eukaryota</taxon>
        <taxon>Metazoa</taxon>
        <taxon>Ecdysozoa</taxon>
        <taxon>Arthropoda</taxon>
        <taxon>Hexapoda</taxon>
        <taxon>Insecta</taxon>
        <taxon>Pterygota</taxon>
        <taxon>Neoptera</taxon>
        <taxon>Endopterygota</taxon>
        <taxon>Lepidoptera</taxon>
        <taxon>Glossata</taxon>
        <taxon>Ditrysia</taxon>
        <taxon>Yponomeutoidea</taxon>
        <taxon>Plutellidae</taxon>
        <taxon>Plutella</taxon>
    </lineage>
</organism>
<dbReference type="AlphaFoldDB" id="A0A8S4EIH4"/>